<evidence type="ECO:0000256" key="2">
    <source>
        <dbReference type="ARBA" id="ARBA00004443"/>
    </source>
</evidence>
<keyword evidence="12" id="KW-0460">Magnesium</keyword>
<keyword evidence="11" id="KW-0999">Mitochondrion inner membrane</keyword>
<keyword evidence="8" id="KW-0444">Lipid biosynthesis</keyword>
<keyword evidence="14" id="KW-0496">Mitochondrion</keyword>
<evidence type="ECO:0000256" key="9">
    <source>
        <dbReference type="ARBA" id="ARBA00022679"/>
    </source>
</evidence>
<evidence type="ECO:0000313" key="19">
    <source>
        <dbReference type="EMBL" id="TPX48791.1"/>
    </source>
</evidence>
<evidence type="ECO:0000256" key="1">
    <source>
        <dbReference type="ARBA" id="ARBA00001946"/>
    </source>
</evidence>
<dbReference type="GO" id="GO:0004605">
    <property type="term" value="F:phosphatidate cytidylyltransferase activity"/>
    <property type="evidence" value="ECO:0007669"/>
    <property type="project" value="UniProtKB-EC"/>
</dbReference>
<dbReference type="EMBL" id="QEAN01000076">
    <property type="protein sequence ID" value="TPX49822.1"/>
    <property type="molecule type" value="Genomic_DNA"/>
</dbReference>
<dbReference type="EC" id="2.7.7.41" evidence="6"/>
<evidence type="ECO:0000256" key="13">
    <source>
        <dbReference type="ARBA" id="ARBA00023098"/>
    </source>
</evidence>
<evidence type="ECO:0000313" key="22">
    <source>
        <dbReference type="Proteomes" id="UP000320475"/>
    </source>
</evidence>
<name>A0A507DDR0_9FUNG</name>
<dbReference type="AlphaFoldDB" id="A0A507DDR0"/>
<dbReference type="Proteomes" id="UP000317494">
    <property type="component" value="Unassembled WGS sequence"/>
</dbReference>
<dbReference type="GO" id="GO:0016024">
    <property type="term" value="P:CDP-diacylglycerol biosynthetic process"/>
    <property type="evidence" value="ECO:0007669"/>
    <property type="project" value="UniProtKB-UniPathway"/>
</dbReference>
<dbReference type="GO" id="GO:0032049">
    <property type="term" value="P:cardiolipin biosynthetic process"/>
    <property type="evidence" value="ECO:0007669"/>
    <property type="project" value="InterPro"/>
</dbReference>
<evidence type="ECO:0000256" key="14">
    <source>
        <dbReference type="ARBA" id="ARBA00023128"/>
    </source>
</evidence>
<evidence type="ECO:0000256" key="18">
    <source>
        <dbReference type="ARBA" id="ARBA00029893"/>
    </source>
</evidence>
<keyword evidence="13" id="KW-0443">Lipid metabolism</keyword>
<comment type="similarity">
    <text evidence="5">Belongs to the TAM41 family.</text>
</comment>
<evidence type="ECO:0000256" key="8">
    <source>
        <dbReference type="ARBA" id="ARBA00022516"/>
    </source>
</evidence>
<dbReference type="GO" id="GO:0005743">
    <property type="term" value="C:mitochondrial inner membrane"/>
    <property type="evidence" value="ECO:0007669"/>
    <property type="project" value="UniProtKB-SubCell"/>
</dbReference>
<keyword evidence="21" id="KW-1185">Reference proteome</keyword>
<dbReference type="PIRSF" id="PIRSF028840">
    <property type="entry name" value="Mmp37"/>
    <property type="match status" value="1"/>
</dbReference>
<evidence type="ECO:0000256" key="7">
    <source>
        <dbReference type="ARBA" id="ARBA00018337"/>
    </source>
</evidence>
<dbReference type="Proteomes" id="UP000320475">
    <property type="component" value="Unassembled WGS sequence"/>
</dbReference>
<dbReference type="InterPro" id="IPR015222">
    <property type="entry name" value="Tam41"/>
</dbReference>
<dbReference type="PANTHER" id="PTHR13619">
    <property type="entry name" value="PHOSPHATIDATE CYTIDYLYLTRANSFERASE, MITOCHONDRIAL"/>
    <property type="match status" value="1"/>
</dbReference>
<gene>
    <name evidence="20" type="primary">CDS1</name>
    <name evidence="19" type="ORF">SeLEV6574_g01831</name>
    <name evidence="20" type="ORF">SeMB42_g02463</name>
</gene>
<dbReference type="VEuPathDB" id="FungiDB:SeMB42_g02463"/>
<evidence type="ECO:0000256" key="3">
    <source>
        <dbReference type="ARBA" id="ARBA00005119"/>
    </source>
</evidence>
<comment type="pathway">
    <text evidence="3">Phospholipid metabolism; CDP-diacylglycerol biosynthesis; CDP-diacylglycerol from sn-glycerol 3-phosphate: step 3/3.</text>
</comment>
<dbReference type="Pfam" id="PF09139">
    <property type="entry name" value="Tam41_Mmp37"/>
    <property type="match status" value="1"/>
</dbReference>
<evidence type="ECO:0000256" key="11">
    <source>
        <dbReference type="ARBA" id="ARBA00022792"/>
    </source>
</evidence>
<accession>A0A507DDR0</accession>
<protein>
    <recommendedName>
        <fullName evidence="7">Phosphatidate cytidylyltransferase, mitochondrial</fullName>
        <ecNumber evidence="6">2.7.7.41</ecNumber>
    </recommendedName>
    <alternativeName>
        <fullName evidence="18">CDP-diacylglycerol synthase</fullName>
    </alternativeName>
</protein>
<dbReference type="STRING" id="286115.A0A507DDR0"/>
<evidence type="ECO:0000256" key="17">
    <source>
        <dbReference type="ARBA" id="ARBA00023264"/>
    </source>
</evidence>
<evidence type="ECO:0000256" key="15">
    <source>
        <dbReference type="ARBA" id="ARBA00023136"/>
    </source>
</evidence>
<dbReference type="UniPathway" id="UPA00557">
    <property type="reaction ID" value="UER00614"/>
</dbReference>
<keyword evidence="9 20" id="KW-0808">Transferase</keyword>
<evidence type="ECO:0000313" key="21">
    <source>
        <dbReference type="Proteomes" id="UP000317494"/>
    </source>
</evidence>
<keyword evidence="16" id="KW-0594">Phospholipid biosynthesis</keyword>
<evidence type="ECO:0000256" key="6">
    <source>
        <dbReference type="ARBA" id="ARBA00012487"/>
    </source>
</evidence>
<evidence type="ECO:0000256" key="5">
    <source>
        <dbReference type="ARBA" id="ARBA00005458"/>
    </source>
</evidence>
<comment type="subcellular location">
    <subcellularLocation>
        <location evidence="2">Mitochondrion inner membrane</location>
        <topology evidence="2">Peripheral membrane protein</topology>
        <orientation evidence="2">Matrix side</orientation>
    </subcellularLocation>
</comment>
<dbReference type="OrthoDB" id="341477at2759"/>
<keyword evidence="10 20" id="KW-0548">Nucleotidyltransferase</keyword>
<proteinExistence type="inferred from homology"/>
<evidence type="ECO:0000256" key="4">
    <source>
        <dbReference type="ARBA" id="ARBA00005189"/>
    </source>
</evidence>
<evidence type="ECO:0000256" key="12">
    <source>
        <dbReference type="ARBA" id="ARBA00022842"/>
    </source>
</evidence>
<organism evidence="20 21">
    <name type="scientific">Synchytrium endobioticum</name>
    <dbReference type="NCBI Taxonomy" id="286115"/>
    <lineage>
        <taxon>Eukaryota</taxon>
        <taxon>Fungi</taxon>
        <taxon>Fungi incertae sedis</taxon>
        <taxon>Chytridiomycota</taxon>
        <taxon>Chytridiomycota incertae sedis</taxon>
        <taxon>Chytridiomycetes</taxon>
        <taxon>Synchytriales</taxon>
        <taxon>Synchytriaceae</taxon>
        <taxon>Synchytrium</taxon>
    </lineage>
</organism>
<comment type="cofactor">
    <cofactor evidence="1">
        <name>Mg(2+)</name>
        <dbReference type="ChEBI" id="CHEBI:18420"/>
    </cofactor>
</comment>
<dbReference type="PANTHER" id="PTHR13619:SF0">
    <property type="entry name" value="PHOSPHATIDATE CYTIDYLYLTRANSFERASE, MITOCHONDRIAL"/>
    <property type="match status" value="1"/>
</dbReference>
<evidence type="ECO:0000256" key="10">
    <source>
        <dbReference type="ARBA" id="ARBA00022695"/>
    </source>
</evidence>
<evidence type="ECO:0000313" key="20">
    <source>
        <dbReference type="EMBL" id="TPX49822.1"/>
    </source>
</evidence>
<sequence>MLIKRDKSFVTDCWLHNGRALDVWRYMSSQLVMKFIKSLPKHQTSLLRILCKRSHTTGPAFLQGHPDPFLRVISAFDAPIRYAIAYGSGVFPQQGQKKENSMIDFIFGVTHPEHWHSLNIRQNPQHYSFLSAFGSRSIAILQERVGAGLYYNPDVNVNGMNIKYGVISMEGLLQDLKCWETLYVAGRMQKPTLVLRDDARVKLANEQNLRNAVRAALLLLPHEFTEEDLFLTIVALSYHGDFRMRVGENPRKVYNIVHGQLPQLQDLYRPVVEHLPNVVYFCDDKLQQDDDVKLRALMLQQLPKGFFERIGHHHRWYLSRVGYQNNAPQEESAFSQSIVESPEIALYTQKALAETIRWPALSQSLKGILTAGLVRSWQYVLAKLKKRSR</sequence>
<keyword evidence="15" id="KW-0472">Membrane</keyword>
<dbReference type="EMBL" id="QEAM01000045">
    <property type="protein sequence ID" value="TPX48791.1"/>
    <property type="molecule type" value="Genomic_DNA"/>
</dbReference>
<reference evidence="21 22" key="1">
    <citation type="journal article" date="2019" name="Sci. Rep.">
        <title>Comparative genomics of chytrid fungi reveal insights into the obligate biotrophic and pathogenic lifestyle of Synchytrium endobioticum.</title>
        <authorList>
            <person name="van de Vossenberg B.T.L.H."/>
            <person name="Warris S."/>
            <person name="Nguyen H.D.T."/>
            <person name="van Gent-Pelzer M.P.E."/>
            <person name="Joly D.L."/>
            <person name="van de Geest H.C."/>
            <person name="Bonants P.J.M."/>
            <person name="Smith D.S."/>
            <person name="Levesque C.A."/>
            <person name="van der Lee T.A.J."/>
        </authorList>
    </citation>
    <scope>NUCLEOTIDE SEQUENCE [LARGE SCALE GENOMIC DNA]</scope>
    <source>
        <strain evidence="19 22">LEV6574</strain>
        <strain evidence="20 21">MB42</strain>
    </source>
</reference>
<evidence type="ECO:0000256" key="16">
    <source>
        <dbReference type="ARBA" id="ARBA00023209"/>
    </source>
</evidence>
<keyword evidence="17" id="KW-1208">Phospholipid metabolism</keyword>
<comment type="caution">
    <text evidence="20">The sequence shown here is derived from an EMBL/GenBank/DDBJ whole genome shotgun (WGS) entry which is preliminary data.</text>
</comment>
<comment type="pathway">
    <text evidence="4">Lipid metabolism.</text>
</comment>